<keyword evidence="3" id="KW-1185">Reference proteome</keyword>
<dbReference type="AlphaFoldDB" id="A0AAV4FAF7"/>
<dbReference type="EMBL" id="BMAT01000636">
    <property type="protein sequence ID" value="GFR69960.1"/>
    <property type="molecule type" value="Genomic_DNA"/>
</dbReference>
<gene>
    <name evidence="2" type="ORF">ElyMa_000314900</name>
</gene>
<feature type="compositionally biased region" description="Acidic residues" evidence="1">
    <location>
        <begin position="52"/>
        <end position="76"/>
    </location>
</feature>
<organism evidence="2 3">
    <name type="scientific">Elysia marginata</name>
    <dbReference type="NCBI Taxonomy" id="1093978"/>
    <lineage>
        <taxon>Eukaryota</taxon>
        <taxon>Metazoa</taxon>
        <taxon>Spiralia</taxon>
        <taxon>Lophotrochozoa</taxon>
        <taxon>Mollusca</taxon>
        <taxon>Gastropoda</taxon>
        <taxon>Heterobranchia</taxon>
        <taxon>Euthyneura</taxon>
        <taxon>Panpulmonata</taxon>
        <taxon>Sacoglossa</taxon>
        <taxon>Placobranchoidea</taxon>
        <taxon>Plakobranchidae</taxon>
        <taxon>Elysia</taxon>
    </lineage>
</organism>
<evidence type="ECO:0000313" key="2">
    <source>
        <dbReference type="EMBL" id="GFR69960.1"/>
    </source>
</evidence>
<accession>A0AAV4FAF7</accession>
<reference evidence="2 3" key="1">
    <citation type="journal article" date="2021" name="Elife">
        <title>Chloroplast acquisition without the gene transfer in kleptoplastic sea slugs, Plakobranchus ocellatus.</title>
        <authorList>
            <person name="Maeda T."/>
            <person name="Takahashi S."/>
            <person name="Yoshida T."/>
            <person name="Shimamura S."/>
            <person name="Takaki Y."/>
            <person name="Nagai Y."/>
            <person name="Toyoda A."/>
            <person name="Suzuki Y."/>
            <person name="Arimoto A."/>
            <person name="Ishii H."/>
            <person name="Satoh N."/>
            <person name="Nishiyama T."/>
            <person name="Hasebe M."/>
            <person name="Maruyama T."/>
            <person name="Minagawa J."/>
            <person name="Obokata J."/>
            <person name="Shigenobu S."/>
        </authorList>
    </citation>
    <scope>NUCLEOTIDE SEQUENCE [LARGE SCALE GENOMIC DNA]</scope>
</reference>
<evidence type="ECO:0000256" key="1">
    <source>
        <dbReference type="SAM" id="MobiDB-lite"/>
    </source>
</evidence>
<sequence length="113" mass="12671">MPVGQNVNKLVHEISNDLSPFVKNDGVRTTRLLVPELSVYHSTGRNGHGDDNVGDYDDDGDDDDDGVVDNNDDDNGGDVKDDNFVYQNNDIYNDDYDKNDDDGFQDFVTRKPK</sequence>
<protein>
    <submittedName>
        <fullName evidence="2">Uncharacterized protein</fullName>
    </submittedName>
</protein>
<proteinExistence type="predicted"/>
<dbReference type="Proteomes" id="UP000762676">
    <property type="component" value="Unassembled WGS sequence"/>
</dbReference>
<evidence type="ECO:0000313" key="3">
    <source>
        <dbReference type="Proteomes" id="UP000762676"/>
    </source>
</evidence>
<feature type="compositionally biased region" description="Acidic residues" evidence="1">
    <location>
        <begin position="92"/>
        <end position="104"/>
    </location>
</feature>
<name>A0AAV4FAF7_9GAST</name>
<feature type="region of interest" description="Disordered" evidence="1">
    <location>
        <begin position="39"/>
        <end position="113"/>
    </location>
</feature>
<comment type="caution">
    <text evidence="2">The sequence shown here is derived from an EMBL/GenBank/DDBJ whole genome shotgun (WGS) entry which is preliminary data.</text>
</comment>